<name>A0AA38ZYQ5_VITRO</name>
<keyword evidence="2" id="KW-1185">Reference proteome</keyword>
<gene>
    <name evidence="1" type="ORF">PVL29_009181</name>
</gene>
<sequence>MSFLQFLFPVLHSSRHLFDYQRNCKILLGLLPTSSISPRLHNCIVRTPKMTLIWMRRNDNIILLVGPFPLTLLKA</sequence>
<comment type="caution">
    <text evidence="1">The sequence shown here is derived from an EMBL/GenBank/DDBJ whole genome shotgun (WGS) entry which is preliminary data.</text>
</comment>
<evidence type="ECO:0000313" key="2">
    <source>
        <dbReference type="Proteomes" id="UP001168098"/>
    </source>
</evidence>
<reference evidence="1 2" key="1">
    <citation type="journal article" date="2023" name="BMC Biotechnol.">
        <title>Vitis rotundifolia cv Carlos genome sequencing.</title>
        <authorList>
            <person name="Huff M."/>
            <person name="Hulse-Kemp A."/>
            <person name="Scheffler B."/>
            <person name="Youngblood R."/>
            <person name="Simpson S."/>
            <person name="Babiker E."/>
            <person name="Staton M."/>
        </authorList>
    </citation>
    <scope>NUCLEOTIDE SEQUENCE [LARGE SCALE GENOMIC DNA]</scope>
    <source>
        <tissue evidence="1">Leaf</tissue>
    </source>
</reference>
<protein>
    <submittedName>
        <fullName evidence="1">Uncharacterized protein</fullName>
    </submittedName>
</protein>
<dbReference type="EMBL" id="JARBHA010000007">
    <property type="protein sequence ID" value="KAJ9697272.1"/>
    <property type="molecule type" value="Genomic_DNA"/>
</dbReference>
<proteinExistence type="predicted"/>
<dbReference type="AlphaFoldDB" id="A0AA38ZYQ5"/>
<organism evidence="1 2">
    <name type="scientific">Vitis rotundifolia</name>
    <name type="common">Muscadine grape</name>
    <dbReference type="NCBI Taxonomy" id="103349"/>
    <lineage>
        <taxon>Eukaryota</taxon>
        <taxon>Viridiplantae</taxon>
        <taxon>Streptophyta</taxon>
        <taxon>Embryophyta</taxon>
        <taxon>Tracheophyta</taxon>
        <taxon>Spermatophyta</taxon>
        <taxon>Magnoliopsida</taxon>
        <taxon>eudicotyledons</taxon>
        <taxon>Gunneridae</taxon>
        <taxon>Pentapetalae</taxon>
        <taxon>rosids</taxon>
        <taxon>Vitales</taxon>
        <taxon>Vitaceae</taxon>
        <taxon>Viteae</taxon>
        <taxon>Vitis</taxon>
    </lineage>
</organism>
<evidence type="ECO:0000313" key="1">
    <source>
        <dbReference type="EMBL" id="KAJ9697272.1"/>
    </source>
</evidence>
<dbReference type="Proteomes" id="UP001168098">
    <property type="component" value="Unassembled WGS sequence"/>
</dbReference>
<accession>A0AA38ZYQ5</accession>